<dbReference type="EMBL" id="CP001330">
    <property type="protein sequence ID" value="ACO66504.1"/>
    <property type="molecule type" value="Genomic_DNA"/>
</dbReference>
<feature type="transmembrane region" description="Helical" evidence="5">
    <location>
        <begin position="54"/>
        <end position="78"/>
    </location>
</feature>
<feature type="transmembrane region" description="Helical" evidence="5">
    <location>
        <begin position="84"/>
        <end position="103"/>
    </location>
</feature>
<evidence type="ECO:0000256" key="1">
    <source>
        <dbReference type="ARBA" id="ARBA00004141"/>
    </source>
</evidence>
<evidence type="ECO:0000313" key="7">
    <source>
        <dbReference type="Proteomes" id="UP000002009"/>
    </source>
</evidence>
<evidence type="ECO:0000256" key="2">
    <source>
        <dbReference type="ARBA" id="ARBA00022692"/>
    </source>
</evidence>
<keyword evidence="7" id="KW-1185">Reference proteome</keyword>
<dbReference type="KEGG" id="mis:MICPUN_106265"/>
<dbReference type="Proteomes" id="UP000002009">
    <property type="component" value="Chromosome 11"/>
</dbReference>
<protein>
    <submittedName>
        <fullName evidence="6">Major facilitator superfamily</fullName>
    </submittedName>
</protein>
<feature type="transmembrane region" description="Helical" evidence="5">
    <location>
        <begin position="628"/>
        <end position="647"/>
    </location>
</feature>
<name>C1EEB1_MICCC</name>
<dbReference type="InterPro" id="IPR036259">
    <property type="entry name" value="MFS_trans_sf"/>
</dbReference>
<keyword evidence="4 5" id="KW-0472">Membrane</keyword>
<evidence type="ECO:0000313" key="6">
    <source>
        <dbReference type="EMBL" id="ACO66504.1"/>
    </source>
</evidence>
<evidence type="ECO:0000256" key="4">
    <source>
        <dbReference type="ARBA" id="ARBA00023136"/>
    </source>
</evidence>
<sequence>MVPTGDLPPPPPGWRKYWAVLVTYVSCASFHASREAFVAVKGDFQRRLHFPTELLGYLDTTFLVCYGFGLLFSGSIGARYGNKTMAIVGLAGTALVIATMALLSMGWITDLPTDKSEAWTQGLLLYVPLWAVNGFIQSLGFPNLVAVTSGWVNPEKRGLVLGMWSTTGAAGDIIGLSVATHVLERSGGVGSHAQKPGETTEQWTNVFWAIAVYLAAVSLLLAFGVEDRAWIGLNKSTNGGDKAPGTDENAPLLPDAKEGAKGMKTRPPANITGVFSGLKEAWSVPGVLDWSMSYFFIKTVTYTILFWMPYYLTLTLSSQAAADNLTVLFDVAMIVGCTLLGYVTDAFGGTRSPGFFVSYIFGALPLLFLPALQRSIPHYAVAFGIIGVFTGGPAHMYGTAVSVDLGVAAAELGKPGLVSSLSGLIDGIGTLGAAVGQTLVAKVASAGESKTVKKIKKVLDDAVKGNETTVEDLVEAHSRPRLTGNITEDMASGATDYVLREWSDDEDGTLGVETSAAMAGGRKKGLAHGVNGLIRDLARGSDAEIELDREERTNAMAFGTMPSLGDESDLGRYVSEATFAPAIFEAAKVAVADEGRREKAHEVLANVTRMVASSDLVDDDFQERWSRVFLMLFFFNVLAAVCLLRVAHRELTRAGVIPK</sequence>
<evidence type="ECO:0000256" key="3">
    <source>
        <dbReference type="ARBA" id="ARBA00022989"/>
    </source>
</evidence>
<dbReference type="OMA" id="SCAFART"/>
<feature type="transmembrane region" description="Helical" evidence="5">
    <location>
        <begin position="355"/>
        <end position="372"/>
    </location>
</feature>
<feature type="transmembrane region" description="Helical" evidence="5">
    <location>
        <begin position="379"/>
        <end position="398"/>
    </location>
</feature>
<organism evidence="6 7">
    <name type="scientific">Micromonas commoda (strain RCC299 / NOUM17 / CCMP2709)</name>
    <name type="common">Picoplanktonic green alga</name>
    <dbReference type="NCBI Taxonomy" id="296587"/>
    <lineage>
        <taxon>Eukaryota</taxon>
        <taxon>Viridiplantae</taxon>
        <taxon>Chlorophyta</taxon>
        <taxon>Mamiellophyceae</taxon>
        <taxon>Mamiellales</taxon>
        <taxon>Mamiellaceae</taxon>
        <taxon>Micromonas</taxon>
    </lineage>
</organism>
<feature type="transmembrane region" description="Helical" evidence="5">
    <location>
        <begin position="123"/>
        <end position="141"/>
    </location>
</feature>
<dbReference type="RefSeq" id="XP_002505246.1">
    <property type="nucleotide sequence ID" value="XM_002505200.1"/>
</dbReference>
<dbReference type="Gene3D" id="1.20.1250.20">
    <property type="entry name" value="MFS general substrate transporter like domains"/>
    <property type="match status" value="2"/>
</dbReference>
<dbReference type="InterPro" id="IPR011701">
    <property type="entry name" value="MFS"/>
</dbReference>
<proteinExistence type="predicted"/>
<dbReference type="InParanoid" id="C1EEB1"/>
<dbReference type="PANTHER" id="PTHR43184">
    <property type="entry name" value="MAJOR FACILITATOR SUPERFAMILY TRANSPORTER 16, ISOFORM B"/>
    <property type="match status" value="1"/>
</dbReference>
<feature type="transmembrane region" description="Helical" evidence="5">
    <location>
        <begin position="292"/>
        <end position="313"/>
    </location>
</feature>
<comment type="subcellular location">
    <subcellularLocation>
        <location evidence="1">Membrane</location>
        <topology evidence="1">Multi-pass membrane protein</topology>
    </subcellularLocation>
</comment>
<dbReference type="GO" id="GO:0005789">
    <property type="term" value="C:endoplasmic reticulum membrane"/>
    <property type="evidence" value="ECO:0007669"/>
    <property type="project" value="TreeGrafter"/>
</dbReference>
<feature type="transmembrane region" description="Helical" evidence="5">
    <location>
        <begin position="203"/>
        <end position="225"/>
    </location>
</feature>
<accession>C1EEB1</accession>
<dbReference type="GeneID" id="8247369"/>
<dbReference type="SUPFAM" id="SSF103473">
    <property type="entry name" value="MFS general substrate transporter"/>
    <property type="match status" value="1"/>
</dbReference>
<dbReference type="AlphaFoldDB" id="C1EEB1"/>
<dbReference type="eggNOG" id="KOG2533">
    <property type="taxonomic scope" value="Eukaryota"/>
</dbReference>
<keyword evidence="3 5" id="KW-1133">Transmembrane helix</keyword>
<evidence type="ECO:0000256" key="5">
    <source>
        <dbReference type="SAM" id="Phobius"/>
    </source>
</evidence>
<dbReference type="Pfam" id="PF07690">
    <property type="entry name" value="MFS_1"/>
    <property type="match status" value="1"/>
</dbReference>
<feature type="transmembrane region" description="Helical" evidence="5">
    <location>
        <begin position="161"/>
        <end position="183"/>
    </location>
</feature>
<dbReference type="GO" id="GO:0022857">
    <property type="term" value="F:transmembrane transporter activity"/>
    <property type="evidence" value="ECO:0007669"/>
    <property type="project" value="InterPro"/>
</dbReference>
<reference evidence="6 7" key="1">
    <citation type="journal article" date="2009" name="Science">
        <title>Green evolution and dynamic adaptations revealed by genomes of the marine picoeukaryotes Micromonas.</title>
        <authorList>
            <person name="Worden A.Z."/>
            <person name="Lee J.H."/>
            <person name="Mock T."/>
            <person name="Rouze P."/>
            <person name="Simmons M.P."/>
            <person name="Aerts A.L."/>
            <person name="Allen A.E."/>
            <person name="Cuvelier M.L."/>
            <person name="Derelle E."/>
            <person name="Everett M.V."/>
            <person name="Foulon E."/>
            <person name="Grimwood J."/>
            <person name="Gundlach H."/>
            <person name="Henrissat B."/>
            <person name="Napoli C."/>
            <person name="McDonald S.M."/>
            <person name="Parker M.S."/>
            <person name="Rombauts S."/>
            <person name="Salamov A."/>
            <person name="Von Dassow P."/>
            <person name="Badger J.H."/>
            <person name="Coutinho P.M."/>
            <person name="Demir E."/>
            <person name="Dubchak I."/>
            <person name="Gentemann C."/>
            <person name="Eikrem W."/>
            <person name="Gready J.E."/>
            <person name="John U."/>
            <person name="Lanier W."/>
            <person name="Lindquist E.A."/>
            <person name="Lucas S."/>
            <person name="Mayer K.F."/>
            <person name="Moreau H."/>
            <person name="Not F."/>
            <person name="Otillar R."/>
            <person name="Panaud O."/>
            <person name="Pangilinan J."/>
            <person name="Paulsen I."/>
            <person name="Piegu B."/>
            <person name="Poliakov A."/>
            <person name="Robbens S."/>
            <person name="Schmutz J."/>
            <person name="Toulza E."/>
            <person name="Wyss T."/>
            <person name="Zelensky A."/>
            <person name="Zhou K."/>
            <person name="Armbrust E.V."/>
            <person name="Bhattacharya D."/>
            <person name="Goodenough U.W."/>
            <person name="Van de Peer Y."/>
            <person name="Grigoriev I.V."/>
        </authorList>
    </citation>
    <scope>NUCLEOTIDE SEQUENCE [LARGE SCALE GENOMIC DNA]</scope>
    <source>
        <strain evidence="7">RCC299 / NOUM17</strain>
    </source>
</reference>
<keyword evidence="2 5" id="KW-0812">Transmembrane</keyword>
<feature type="transmembrane region" description="Helical" evidence="5">
    <location>
        <begin position="325"/>
        <end position="343"/>
    </location>
</feature>
<dbReference type="PANTHER" id="PTHR43184:SF12">
    <property type="entry name" value="SUGAR PHOSPHATE EXCHANGER 3"/>
    <property type="match status" value="1"/>
</dbReference>
<dbReference type="OrthoDB" id="431005at2759"/>
<gene>
    <name evidence="6" type="ORF">MICPUN_106265</name>
</gene>